<dbReference type="Proteomes" id="UP000285794">
    <property type="component" value="Unassembled WGS sequence"/>
</dbReference>
<comment type="caution">
    <text evidence="3">The sequence shown here is derived from an EMBL/GenBank/DDBJ whole genome shotgun (WGS) entry which is preliminary data.</text>
</comment>
<accession>A0A425Y8M6</accession>
<organism evidence="3 4">
    <name type="scientific">Ancylomarina euxinus</name>
    <dbReference type="NCBI Taxonomy" id="2283627"/>
    <lineage>
        <taxon>Bacteria</taxon>
        <taxon>Pseudomonadati</taxon>
        <taxon>Bacteroidota</taxon>
        <taxon>Bacteroidia</taxon>
        <taxon>Marinilabiliales</taxon>
        <taxon>Marinifilaceae</taxon>
        <taxon>Ancylomarina</taxon>
    </lineage>
</organism>
<gene>
    <name evidence="3" type="ORF">DWB61_01270</name>
</gene>
<evidence type="ECO:0000259" key="2">
    <source>
        <dbReference type="Pfam" id="PF20033"/>
    </source>
</evidence>
<dbReference type="PROSITE" id="PS51257">
    <property type="entry name" value="PROKAR_LIPOPROTEIN"/>
    <property type="match status" value="1"/>
</dbReference>
<keyword evidence="4" id="KW-1185">Reference proteome</keyword>
<evidence type="ECO:0000313" key="4">
    <source>
        <dbReference type="Proteomes" id="UP000285794"/>
    </source>
</evidence>
<keyword evidence="1" id="KW-0732">Signal</keyword>
<dbReference type="EMBL" id="QQWG01000001">
    <property type="protein sequence ID" value="RRG24674.1"/>
    <property type="molecule type" value="Genomic_DNA"/>
</dbReference>
<name>A0A425Y8M6_9BACT</name>
<dbReference type="InterPro" id="IPR045497">
    <property type="entry name" value="DUF6438"/>
</dbReference>
<feature type="signal peptide" evidence="1">
    <location>
        <begin position="1"/>
        <end position="21"/>
    </location>
</feature>
<dbReference type="Pfam" id="PF20033">
    <property type="entry name" value="DUF6438"/>
    <property type="match status" value="1"/>
</dbReference>
<evidence type="ECO:0000256" key="1">
    <source>
        <dbReference type="SAM" id="SignalP"/>
    </source>
</evidence>
<dbReference type="AlphaFoldDB" id="A0A425Y8M6"/>
<dbReference type="RefSeq" id="WP_125029080.1">
    <property type="nucleotide sequence ID" value="NZ_JAPXVP010000001.1"/>
</dbReference>
<feature type="chain" id="PRO_5019343598" description="DUF6438 domain-containing protein" evidence="1">
    <location>
        <begin position="22"/>
        <end position="159"/>
    </location>
</feature>
<dbReference type="OrthoDB" id="7172369at2"/>
<proteinExistence type="predicted"/>
<reference evidence="3 4" key="1">
    <citation type="submission" date="2018-07" db="EMBL/GenBank/DDBJ databases">
        <title>Draft genome sequence of Ancylomarina sp. M1P.</title>
        <authorList>
            <person name="Yadav S."/>
            <person name="Villanueva L."/>
            <person name="Damste J.S.S."/>
        </authorList>
    </citation>
    <scope>NUCLEOTIDE SEQUENCE [LARGE SCALE GENOMIC DNA]</scope>
    <source>
        <strain evidence="3 4">M1P</strain>
    </source>
</reference>
<evidence type="ECO:0000313" key="3">
    <source>
        <dbReference type="EMBL" id="RRG24674.1"/>
    </source>
</evidence>
<sequence>MKAIGILVAILLISCSAYQKAEYSQQSNLITLIKSRCRGKCPVYELNINTEGEALYHGISNVTHKGLFKFKLSKVELDKLQELFIELKFQEIKLQQKTKYRDVPYTTLKYKGKSHYYRSSWNSSPFKGIVEKLDELIQENVSTSNKKKHHKLTSMLLNE</sequence>
<protein>
    <recommendedName>
        <fullName evidence="2">DUF6438 domain-containing protein</fullName>
    </recommendedName>
</protein>
<feature type="domain" description="DUF6438" evidence="2">
    <location>
        <begin position="29"/>
        <end position="136"/>
    </location>
</feature>